<dbReference type="InterPro" id="IPR005467">
    <property type="entry name" value="His_kinase_dom"/>
</dbReference>
<comment type="caution">
    <text evidence="4">The sequence shown here is derived from an EMBL/GenBank/DDBJ whole genome shotgun (WGS) entry which is preliminary data.</text>
</comment>
<evidence type="ECO:0000259" key="3">
    <source>
        <dbReference type="PROSITE" id="PS50109"/>
    </source>
</evidence>
<accession>A0A7W9FWQ4</accession>
<dbReference type="PANTHER" id="PTHR43065">
    <property type="entry name" value="SENSOR HISTIDINE KINASE"/>
    <property type="match status" value="1"/>
</dbReference>
<dbReference type="InterPro" id="IPR003594">
    <property type="entry name" value="HATPase_dom"/>
</dbReference>
<dbReference type="PRINTS" id="PR00344">
    <property type="entry name" value="BCTRLSENSOR"/>
</dbReference>
<dbReference type="EC" id="2.7.13.3" evidence="2"/>
<dbReference type="EMBL" id="JACHLJ010000004">
    <property type="protein sequence ID" value="MBB5772906.1"/>
    <property type="molecule type" value="Genomic_DNA"/>
</dbReference>
<dbReference type="InterPro" id="IPR036890">
    <property type="entry name" value="HATPase_C_sf"/>
</dbReference>
<keyword evidence="4" id="KW-0808">Transferase</keyword>
<dbReference type="Proteomes" id="UP000556201">
    <property type="component" value="Unassembled WGS sequence"/>
</dbReference>
<organism evidence="4 5">
    <name type="scientific">Brevundimonas vesicularis</name>
    <name type="common">Pseudomonas vesicularis</name>
    <dbReference type="NCBI Taxonomy" id="41276"/>
    <lineage>
        <taxon>Bacteria</taxon>
        <taxon>Pseudomonadati</taxon>
        <taxon>Pseudomonadota</taxon>
        <taxon>Alphaproteobacteria</taxon>
        <taxon>Caulobacterales</taxon>
        <taxon>Caulobacteraceae</taxon>
        <taxon>Brevundimonas</taxon>
    </lineage>
</organism>
<sequence>MSLLGVVAGFMTHEFGVAIQELETTHQELVELAKDNPRFDPVVASFATHIASLNEFVKYSSGYIQGTKVLPTAAYPVRPRLQRVKRVFGRYAEERNIDVEISAEADLLAPLVPASLYDGIALNLYTNALKAVTGKTSVERGVIAFRSWNEGRWHYLEVSDTGVGIPGPLQSKVFDPLFTTTASRNDPLGSGMGLGLALVRRGAEAFGGKAELTTPPPNFATCIRVRLPLNLERSQT</sequence>
<evidence type="ECO:0000313" key="4">
    <source>
        <dbReference type="EMBL" id="MBB5772906.1"/>
    </source>
</evidence>
<keyword evidence="4" id="KW-0418">Kinase</keyword>
<reference evidence="4 5" key="1">
    <citation type="submission" date="2020-08" db="EMBL/GenBank/DDBJ databases">
        <title>Functional genomics of gut bacteria from endangered species of beetles.</title>
        <authorList>
            <person name="Carlos-Shanley C."/>
        </authorList>
    </citation>
    <scope>NUCLEOTIDE SEQUENCE [LARGE SCALE GENOMIC DNA]</scope>
    <source>
        <strain evidence="4 5">S00192</strain>
    </source>
</reference>
<dbReference type="AlphaFoldDB" id="A0A7W9FWQ4"/>
<dbReference type="RefSeq" id="WP_184280098.1">
    <property type="nucleotide sequence ID" value="NZ_JACHLJ010000004.1"/>
</dbReference>
<proteinExistence type="predicted"/>
<name>A0A7W9FWQ4_BREVE</name>
<dbReference type="Pfam" id="PF02518">
    <property type="entry name" value="HATPase_c"/>
    <property type="match status" value="1"/>
</dbReference>
<gene>
    <name evidence="4" type="ORF">HNP47_002926</name>
</gene>
<dbReference type="Gene3D" id="3.30.565.10">
    <property type="entry name" value="Histidine kinase-like ATPase, C-terminal domain"/>
    <property type="match status" value="1"/>
</dbReference>
<feature type="domain" description="Histidine kinase" evidence="3">
    <location>
        <begin position="10"/>
        <end position="231"/>
    </location>
</feature>
<dbReference type="SUPFAM" id="SSF55874">
    <property type="entry name" value="ATPase domain of HSP90 chaperone/DNA topoisomerase II/histidine kinase"/>
    <property type="match status" value="1"/>
</dbReference>
<protein>
    <recommendedName>
        <fullName evidence="2">histidine kinase</fullName>
        <ecNumber evidence="2">2.7.13.3</ecNumber>
    </recommendedName>
</protein>
<evidence type="ECO:0000256" key="2">
    <source>
        <dbReference type="ARBA" id="ARBA00012438"/>
    </source>
</evidence>
<evidence type="ECO:0000256" key="1">
    <source>
        <dbReference type="ARBA" id="ARBA00000085"/>
    </source>
</evidence>
<dbReference type="GO" id="GO:0004673">
    <property type="term" value="F:protein histidine kinase activity"/>
    <property type="evidence" value="ECO:0007669"/>
    <property type="project" value="UniProtKB-EC"/>
</dbReference>
<dbReference type="InterPro" id="IPR004358">
    <property type="entry name" value="Sig_transdc_His_kin-like_C"/>
</dbReference>
<evidence type="ECO:0000313" key="5">
    <source>
        <dbReference type="Proteomes" id="UP000556201"/>
    </source>
</evidence>
<dbReference type="SMART" id="SM00387">
    <property type="entry name" value="HATPase_c"/>
    <property type="match status" value="1"/>
</dbReference>
<comment type="catalytic activity">
    <reaction evidence="1">
        <text>ATP + protein L-histidine = ADP + protein N-phospho-L-histidine.</text>
        <dbReference type="EC" id="2.7.13.3"/>
    </reaction>
</comment>
<dbReference type="PROSITE" id="PS50109">
    <property type="entry name" value="HIS_KIN"/>
    <property type="match status" value="1"/>
</dbReference>